<organism evidence="2 3">
    <name type="scientific">Aspergillus coremiiformis</name>
    <dbReference type="NCBI Taxonomy" id="138285"/>
    <lineage>
        <taxon>Eukaryota</taxon>
        <taxon>Fungi</taxon>
        <taxon>Dikarya</taxon>
        <taxon>Ascomycota</taxon>
        <taxon>Pezizomycotina</taxon>
        <taxon>Eurotiomycetes</taxon>
        <taxon>Eurotiomycetidae</taxon>
        <taxon>Eurotiales</taxon>
        <taxon>Aspergillaceae</taxon>
        <taxon>Aspergillus</taxon>
        <taxon>Aspergillus subgen. Circumdati</taxon>
    </lineage>
</organism>
<dbReference type="AlphaFoldDB" id="A0A5N6ZHL0"/>
<dbReference type="OrthoDB" id="4740148at2759"/>
<evidence type="ECO:0000313" key="2">
    <source>
        <dbReference type="EMBL" id="KAE8356259.1"/>
    </source>
</evidence>
<accession>A0A5N6ZHL0</accession>
<gene>
    <name evidence="2" type="ORF">BDV28DRAFT_127286</name>
</gene>
<feature type="region of interest" description="Disordered" evidence="1">
    <location>
        <begin position="1"/>
        <end position="37"/>
    </location>
</feature>
<dbReference type="EMBL" id="ML739040">
    <property type="protein sequence ID" value="KAE8356259.1"/>
    <property type="molecule type" value="Genomic_DNA"/>
</dbReference>
<reference evidence="3" key="1">
    <citation type="submission" date="2019-04" db="EMBL/GenBank/DDBJ databases">
        <title>Friends and foes A comparative genomics studyof 23 Aspergillus species from section Flavi.</title>
        <authorList>
            <consortium name="DOE Joint Genome Institute"/>
            <person name="Kjaerbolling I."/>
            <person name="Vesth T."/>
            <person name="Frisvad J.C."/>
            <person name="Nybo J.L."/>
            <person name="Theobald S."/>
            <person name="Kildgaard S."/>
            <person name="Isbrandt T."/>
            <person name="Kuo A."/>
            <person name="Sato A."/>
            <person name="Lyhne E.K."/>
            <person name="Kogle M.E."/>
            <person name="Wiebenga A."/>
            <person name="Kun R.S."/>
            <person name="Lubbers R.J."/>
            <person name="Makela M.R."/>
            <person name="Barry K."/>
            <person name="Chovatia M."/>
            <person name="Clum A."/>
            <person name="Daum C."/>
            <person name="Haridas S."/>
            <person name="He G."/>
            <person name="LaButti K."/>
            <person name="Lipzen A."/>
            <person name="Mondo S."/>
            <person name="Riley R."/>
            <person name="Salamov A."/>
            <person name="Simmons B.A."/>
            <person name="Magnuson J.K."/>
            <person name="Henrissat B."/>
            <person name="Mortensen U.H."/>
            <person name="Larsen T.O."/>
            <person name="Devries R.P."/>
            <person name="Grigoriev I.V."/>
            <person name="Machida M."/>
            <person name="Baker S.E."/>
            <person name="Andersen M.R."/>
        </authorList>
    </citation>
    <scope>NUCLEOTIDE SEQUENCE [LARGE SCALE GENOMIC DNA]</scope>
    <source>
        <strain evidence="3">CBS 553.77</strain>
    </source>
</reference>
<evidence type="ECO:0000256" key="1">
    <source>
        <dbReference type="SAM" id="MobiDB-lite"/>
    </source>
</evidence>
<protein>
    <submittedName>
        <fullName evidence="2">Uncharacterized protein</fullName>
    </submittedName>
</protein>
<keyword evidence="3" id="KW-1185">Reference proteome</keyword>
<feature type="compositionally biased region" description="Basic and acidic residues" evidence="1">
    <location>
        <begin position="19"/>
        <end position="30"/>
    </location>
</feature>
<sequence>MSTAHDDAMQAIHSSADVGRAEDAVNKAREDDDPQTVFYLNPEPKFDGLNDLETTKYSWATKIEQTVQLQFGKKFPDKRHSIQMSWDRASYRAKLVDYLLRTTPWFILVKDEVEDPDNQPITGNYYTDKETYKRIALDYLQLNLPEVPNTRLELVAKYIAETLALGQDKLTGVQRFAVAFAFQSKDHPLVPPALRVVILGFERKEEGGKNVVEPSRTTYEAVMNSNLFHDQKFDEEMLNIGKPLVQEWTLPVTQ</sequence>
<evidence type="ECO:0000313" key="3">
    <source>
        <dbReference type="Proteomes" id="UP000327118"/>
    </source>
</evidence>
<proteinExistence type="predicted"/>
<name>A0A5N6ZHL0_9EURO</name>
<dbReference type="Proteomes" id="UP000327118">
    <property type="component" value="Unassembled WGS sequence"/>
</dbReference>